<proteinExistence type="predicted"/>
<sequence length="84" mass="9446">MSVLLIEKKLRKKLRTRCSSQAPELHFVAENARVNNVKPEGCLFETPSKSWRMQNKPMNSKASSKEGKATEMKCDAAKTMTAAF</sequence>
<evidence type="ECO:0000256" key="1">
    <source>
        <dbReference type="SAM" id="MobiDB-lite"/>
    </source>
</evidence>
<dbReference type="AlphaFoldDB" id="A0A699JYV4"/>
<dbReference type="EMBL" id="BKCJ010453764">
    <property type="protein sequence ID" value="GFA60518.1"/>
    <property type="molecule type" value="Genomic_DNA"/>
</dbReference>
<protein>
    <submittedName>
        <fullName evidence="2">Uncharacterized protein</fullName>
    </submittedName>
</protein>
<gene>
    <name evidence="2" type="ORF">Tci_632490</name>
</gene>
<comment type="caution">
    <text evidence="2">The sequence shown here is derived from an EMBL/GenBank/DDBJ whole genome shotgun (WGS) entry which is preliminary data.</text>
</comment>
<reference evidence="2" key="1">
    <citation type="journal article" date="2019" name="Sci. Rep.">
        <title>Draft genome of Tanacetum cinerariifolium, the natural source of mosquito coil.</title>
        <authorList>
            <person name="Yamashiro T."/>
            <person name="Shiraishi A."/>
            <person name="Satake H."/>
            <person name="Nakayama K."/>
        </authorList>
    </citation>
    <scope>NUCLEOTIDE SEQUENCE</scope>
</reference>
<feature type="compositionally biased region" description="Polar residues" evidence="1">
    <location>
        <begin position="52"/>
        <end position="62"/>
    </location>
</feature>
<evidence type="ECO:0000313" key="2">
    <source>
        <dbReference type="EMBL" id="GFA60518.1"/>
    </source>
</evidence>
<feature type="compositionally biased region" description="Basic and acidic residues" evidence="1">
    <location>
        <begin position="63"/>
        <end position="73"/>
    </location>
</feature>
<accession>A0A699JYV4</accession>
<name>A0A699JYV4_TANCI</name>
<feature type="region of interest" description="Disordered" evidence="1">
    <location>
        <begin position="52"/>
        <end position="73"/>
    </location>
</feature>
<organism evidence="2">
    <name type="scientific">Tanacetum cinerariifolium</name>
    <name type="common">Dalmatian daisy</name>
    <name type="synonym">Chrysanthemum cinerariifolium</name>
    <dbReference type="NCBI Taxonomy" id="118510"/>
    <lineage>
        <taxon>Eukaryota</taxon>
        <taxon>Viridiplantae</taxon>
        <taxon>Streptophyta</taxon>
        <taxon>Embryophyta</taxon>
        <taxon>Tracheophyta</taxon>
        <taxon>Spermatophyta</taxon>
        <taxon>Magnoliopsida</taxon>
        <taxon>eudicotyledons</taxon>
        <taxon>Gunneridae</taxon>
        <taxon>Pentapetalae</taxon>
        <taxon>asterids</taxon>
        <taxon>campanulids</taxon>
        <taxon>Asterales</taxon>
        <taxon>Asteraceae</taxon>
        <taxon>Asteroideae</taxon>
        <taxon>Anthemideae</taxon>
        <taxon>Anthemidinae</taxon>
        <taxon>Tanacetum</taxon>
    </lineage>
</organism>